<dbReference type="InterPro" id="IPR003615">
    <property type="entry name" value="HNH_nuc"/>
</dbReference>
<dbReference type="SMART" id="SM00507">
    <property type="entry name" value="HNHc"/>
    <property type="match status" value="1"/>
</dbReference>
<feature type="domain" description="HNH nuclease" evidence="3">
    <location>
        <begin position="295"/>
        <end position="346"/>
    </location>
</feature>
<comment type="similarity">
    <text evidence="1">Belongs to the Rv1128c/1148c/1588c/1702c/1945/3466 family.</text>
</comment>
<keyword evidence="4" id="KW-0255">Endonuclease</keyword>
<accession>A0ABU5Y347</accession>
<feature type="compositionally biased region" description="Basic and acidic residues" evidence="2">
    <location>
        <begin position="139"/>
        <end position="150"/>
    </location>
</feature>
<evidence type="ECO:0000313" key="4">
    <source>
        <dbReference type="EMBL" id="MEB3034467.1"/>
    </source>
</evidence>
<dbReference type="Pfam" id="PF02720">
    <property type="entry name" value="DUF222"/>
    <property type="match status" value="1"/>
</dbReference>
<dbReference type="InterPro" id="IPR002711">
    <property type="entry name" value="HNH"/>
</dbReference>
<dbReference type="Pfam" id="PF01844">
    <property type="entry name" value="HNH"/>
    <property type="match status" value="1"/>
</dbReference>
<evidence type="ECO:0000256" key="2">
    <source>
        <dbReference type="SAM" id="MobiDB-lite"/>
    </source>
</evidence>
<comment type="caution">
    <text evidence="4">The sequence shown here is derived from an EMBL/GenBank/DDBJ whole genome shotgun (WGS) entry which is preliminary data.</text>
</comment>
<feature type="region of interest" description="Disordered" evidence="2">
    <location>
        <begin position="139"/>
        <end position="160"/>
    </location>
</feature>
<sequence length="416" mass="45546">MSSIAESGITELSPAQRLDVLFEAMAELVGQRNAIDGRLVEIVAEIERDELWGNTGCRSIPALVAWKTGVSPGNAHTLAAVAHRLQEFPRCAQGMRDGRFSLDQVGVIAERAADGSDEHYAQLAGVATVTQLRTAVKLEPRPEPDRRPEPARSITKTSDEHGSCWRIKLPHLDAAKFDAALQSHLDALIAAWKRDHDSGEGASDQRPPLPSTADAFLRLVEAGWDTEVAARPQGQHTTVVVHLDVEQKAAALHLGPLLTDAARQYLTCDAICEVWFERHGEPLGAGRTTRTISRRLRRALEHRDRTCVVPGCGATRGLHAHHIVHWENGGPTELANLVLVCPYHHRRHHSGIITITGTAANLTVTDRRGRPLTAASLARPPTKPAPAVKPCKGPTGERAQWWWYQPFQPQPPPTNN</sequence>
<dbReference type="InterPro" id="IPR003870">
    <property type="entry name" value="DUF222"/>
</dbReference>
<dbReference type="EMBL" id="JAYJJU010000033">
    <property type="protein sequence ID" value="MEB3034467.1"/>
    <property type="molecule type" value="Genomic_DNA"/>
</dbReference>
<feature type="region of interest" description="Disordered" evidence="2">
    <location>
        <begin position="375"/>
        <end position="394"/>
    </location>
</feature>
<dbReference type="EC" id="3.1.-.-" evidence="4"/>
<keyword evidence="5" id="KW-1185">Reference proteome</keyword>
<dbReference type="CDD" id="cd00085">
    <property type="entry name" value="HNHc"/>
    <property type="match status" value="1"/>
</dbReference>
<name>A0ABU5Y347_9MYCO</name>
<dbReference type="RefSeq" id="WP_224973066.1">
    <property type="nucleotide sequence ID" value="NZ_JAYJJU010000033.1"/>
</dbReference>
<evidence type="ECO:0000259" key="3">
    <source>
        <dbReference type="SMART" id="SM00507"/>
    </source>
</evidence>
<dbReference type="Proteomes" id="UP001298593">
    <property type="component" value="Unassembled WGS sequence"/>
</dbReference>
<organism evidence="4 5">
    <name type="scientific">[Mycobacterium] nativiensis</name>
    <dbReference type="NCBI Taxonomy" id="2855503"/>
    <lineage>
        <taxon>Bacteria</taxon>
        <taxon>Bacillati</taxon>
        <taxon>Actinomycetota</taxon>
        <taxon>Actinomycetes</taxon>
        <taxon>Mycobacteriales</taxon>
        <taxon>Mycobacteriaceae</taxon>
        <taxon>Mycolicibacter</taxon>
    </lineage>
</organism>
<evidence type="ECO:0000313" key="5">
    <source>
        <dbReference type="Proteomes" id="UP001298593"/>
    </source>
</evidence>
<evidence type="ECO:0000256" key="1">
    <source>
        <dbReference type="ARBA" id="ARBA00023450"/>
    </source>
</evidence>
<proteinExistence type="inferred from homology"/>
<dbReference type="Gene3D" id="1.10.30.50">
    <property type="match status" value="1"/>
</dbReference>
<dbReference type="GO" id="GO:0016787">
    <property type="term" value="F:hydrolase activity"/>
    <property type="evidence" value="ECO:0007669"/>
    <property type="project" value="UniProtKB-KW"/>
</dbReference>
<gene>
    <name evidence="4" type="ORF">KV113_23265</name>
</gene>
<keyword evidence="4" id="KW-0378">Hydrolase</keyword>
<reference evidence="4 5" key="1">
    <citation type="submission" date="2023-12" db="EMBL/GenBank/DDBJ databases">
        <title>Description of new species of Mycobacterium terrae complex isolated from sewage at the Sao Paulo Zoological Park Foundation in Brazil.</title>
        <authorList>
            <person name="Romagnoli C.L."/>
            <person name="Conceicao E.C."/>
            <person name="Machado E."/>
            <person name="Barreto L.B.P.F."/>
            <person name="Sharma A."/>
            <person name="Silva N.M."/>
            <person name="Marques L.E."/>
            <person name="Juliana M.A."/>
            <person name="Lourenco M.C.S."/>
            <person name="Digiampietri L.A."/>
            <person name="Suffys P.N."/>
            <person name="Viana-Niero C."/>
        </authorList>
    </citation>
    <scope>NUCLEOTIDE SEQUENCE [LARGE SCALE GENOMIC DNA]</scope>
    <source>
        <strain evidence="4 5">MYC340</strain>
    </source>
</reference>
<protein>
    <submittedName>
        <fullName evidence="4">HNH endonuclease signature motif containing protein</fullName>
        <ecNumber evidence="4">3.1.-.-</ecNumber>
    </submittedName>
</protein>
<dbReference type="GO" id="GO:0004519">
    <property type="term" value="F:endonuclease activity"/>
    <property type="evidence" value="ECO:0007669"/>
    <property type="project" value="UniProtKB-KW"/>
</dbReference>
<keyword evidence="4" id="KW-0540">Nuclease</keyword>